<feature type="compositionally biased region" description="Low complexity" evidence="1">
    <location>
        <begin position="47"/>
        <end position="56"/>
    </location>
</feature>
<organism evidence="2 3">
    <name type="scientific">Methylocystis rosea</name>
    <dbReference type="NCBI Taxonomy" id="173366"/>
    <lineage>
        <taxon>Bacteria</taxon>
        <taxon>Pseudomonadati</taxon>
        <taxon>Pseudomonadota</taxon>
        <taxon>Alphaproteobacteria</taxon>
        <taxon>Hyphomicrobiales</taxon>
        <taxon>Methylocystaceae</taxon>
        <taxon>Methylocystis</taxon>
    </lineage>
</organism>
<protein>
    <submittedName>
        <fullName evidence="2">Transcriptional regulator</fullName>
    </submittedName>
</protein>
<dbReference type="AlphaFoldDB" id="A0A3G8M479"/>
<accession>A0A3G8M479</accession>
<evidence type="ECO:0000313" key="3">
    <source>
        <dbReference type="Proteomes" id="UP000273982"/>
    </source>
</evidence>
<name>A0A3G8M479_9HYPH</name>
<evidence type="ECO:0000313" key="2">
    <source>
        <dbReference type="EMBL" id="AZG75902.1"/>
    </source>
</evidence>
<dbReference type="RefSeq" id="WP_124737747.1">
    <property type="nucleotide sequence ID" value="NZ_CP034086.1"/>
</dbReference>
<dbReference type="Proteomes" id="UP000273982">
    <property type="component" value="Chromosome"/>
</dbReference>
<reference evidence="2 3" key="1">
    <citation type="submission" date="2018-11" db="EMBL/GenBank/DDBJ databases">
        <title>Genome squencing of methanotrophic bacteria isolated from alkaline groundwater in Korea.</title>
        <authorList>
            <person name="Nguyen L.N."/>
        </authorList>
    </citation>
    <scope>NUCLEOTIDE SEQUENCE [LARGE SCALE GENOMIC DNA]</scope>
    <source>
        <strain evidence="2 3">GW6</strain>
    </source>
</reference>
<feature type="region of interest" description="Disordered" evidence="1">
    <location>
        <begin position="47"/>
        <end position="74"/>
    </location>
</feature>
<dbReference type="EMBL" id="CP034086">
    <property type="protein sequence ID" value="AZG75902.1"/>
    <property type="molecule type" value="Genomic_DNA"/>
</dbReference>
<gene>
    <name evidence="2" type="ORF">EHO51_03650</name>
</gene>
<feature type="compositionally biased region" description="Acidic residues" evidence="1">
    <location>
        <begin position="65"/>
        <end position="74"/>
    </location>
</feature>
<proteinExistence type="predicted"/>
<evidence type="ECO:0000256" key="1">
    <source>
        <dbReference type="SAM" id="MobiDB-lite"/>
    </source>
</evidence>
<dbReference type="KEGG" id="mros:EHO51_03650"/>
<sequence>MSQSAYYELKRKGRGPREMRIGSKGVRISREAAQEWRRRMEEIAAEEIAATESASSNVKEKDAEESASSEEEAA</sequence>